<comment type="caution">
    <text evidence="2">The sequence shown here is derived from an EMBL/GenBank/DDBJ whole genome shotgun (WGS) entry which is preliminary data.</text>
</comment>
<protein>
    <submittedName>
        <fullName evidence="2">Uncharacterized protein</fullName>
    </submittedName>
</protein>
<organism evidence="2 3">
    <name type="scientific">Rhizoctonia solani</name>
    <dbReference type="NCBI Taxonomy" id="456999"/>
    <lineage>
        <taxon>Eukaryota</taxon>
        <taxon>Fungi</taxon>
        <taxon>Dikarya</taxon>
        <taxon>Basidiomycota</taxon>
        <taxon>Agaricomycotina</taxon>
        <taxon>Agaricomycetes</taxon>
        <taxon>Cantharellales</taxon>
        <taxon>Ceratobasidiaceae</taxon>
        <taxon>Rhizoctonia</taxon>
    </lineage>
</organism>
<sequence>MPPQEFMVRLQHGITGGFAPPTPSAIHQLGRSGDNPNVLLVESQIRPDGTPSLQGHPPKNLAVGDSSHGSTALLDELHSILKEIPTESPPGSEDIYGLDTAIMWMSDDLEWMNGGPQGCGIGVSSVQPTEEQKAKFKRAVEIVTELTKLEN</sequence>
<evidence type="ECO:0000313" key="2">
    <source>
        <dbReference type="EMBL" id="CAE7234335.1"/>
    </source>
</evidence>
<dbReference type="EMBL" id="CAJNJQ010006674">
    <property type="protein sequence ID" value="CAE7234335.1"/>
    <property type="molecule type" value="Genomic_DNA"/>
</dbReference>
<dbReference type="Proteomes" id="UP000663827">
    <property type="component" value="Unassembled WGS sequence"/>
</dbReference>
<reference evidence="2" key="1">
    <citation type="submission" date="2021-01" db="EMBL/GenBank/DDBJ databases">
        <authorList>
            <person name="Kaushik A."/>
        </authorList>
    </citation>
    <scope>NUCLEOTIDE SEQUENCE</scope>
    <source>
        <strain evidence="2">AG5</strain>
    </source>
</reference>
<proteinExistence type="predicted"/>
<accession>A0A8H3E9H2</accession>
<feature type="region of interest" description="Disordered" evidence="1">
    <location>
        <begin position="45"/>
        <end position="68"/>
    </location>
</feature>
<name>A0A8H3E9H2_9AGAM</name>
<dbReference type="AlphaFoldDB" id="A0A8H3E9H2"/>
<gene>
    <name evidence="2" type="ORF">RDB_LOCUS193660</name>
</gene>
<evidence type="ECO:0000313" key="3">
    <source>
        <dbReference type="Proteomes" id="UP000663827"/>
    </source>
</evidence>
<evidence type="ECO:0000256" key="1">
    <source>
        <dbReference type="SAM" id="MobiDB-lite"/>
    </source>
</evidence>